<evidence type="ECO:0000256" key="1">
    <source>
        <dbReference type="ARBA" id="ARBA00000370"/>
    </source>
</evidence>
<organism evidence="8">
    <name type="scientific">Candidatus Moduliflexus flocculans</name>
    <dbReference type="NCBI Taxonomy" id="1499966"/>
    <lineage>
        <taxon>Bacteria</taxon>
        <taxon>Candidatus Moduliflexota</taxon>
        <taxon>Candidatus Moduliflexia</taxon>
        <taxon>Candidatus Moduliflexales</taxon>
        <taxon>Candidatus Moduliflexaceae</taxon>
    </lineage>
</organism>
<dbReference type="EMBL" id="DF820456">
    <property type="protein sequence ID" value="GAK50352.1"/>
    <property type="molecule type" value="Genomic_DNA"/>
</dbReference>
<comment type="function">
    <text evidence="2">Catalyzes the interconversion of 2-phosphoglycerate and 3-phosphoglycerate.</text>
</comment>
<dbReference type="STRING" id="1499966.U14_01580"/>
<evidence type="ECO:0000256" key="4">
    <source>
        <dbReference type="ARBA" id="ARBA00005524"/>
    </source>
</evidence>
<accession>A0A0S6VSK6</accession>
<dbReference type="Proteomes" id="UP000030700">
    <property type="component" value="Unassembled WGS sequence"/>
</dbReference>
<dbReference type="NCBIfam" id="NF003242">
    <property type="entry name" value="PRK04200.1"/>
    <property type="match status" value="1"/>
</dbReference>
<dbReference type="AlphaFoldDB" id="A0A0S6VSK6"/>
<feature type="domain" description="Metalloenzyme" evidence="7">
    <location>
        <begin position="1"/>
        <end position="377"/>
    </location>
</feature>
<name>A0A0S6VSK6_9BACT</name>
<evidence type="ECO:0000259" key="7">
    <source>
        <dbReference type="Pfam" id="PF01676"/>
    </source>
</evidence>
<comment type="similarity">
    <text evidence="4">Belongs to the BPG-independent phosphoglycerate mutase family. A-PGAM subfamily.</text>
</comment>
<dbReference type="InterPro" id="IPR004456">
    <property type="entry name" value="Pglycerate_mutase_ApgM"/>
</dbReference>
<gene>
    <name evidence="8" type="ORF">U14_01580</name>
</gene>
<sequence length="402" mass="43981">MKYLIILGDGMADEPIEQLGGKTPLMAAETPNIDALCAKARTGQLSTVPDDMPPASDVANLGVLGYDVHDVYEGRGVLEAASMGVEIAPGEMGMRCNIICIEQENIKNHSAGHITSEEAAQLIDTLNQELGSETVRFYPGVSYRHLLVVKQGVKQLDCTPPHDVPGALFRDKLIKAETPQAQATADMLNDLIFRSQRILQDHPINQKRRANGKDPGNSIWPWSPGYKPKMQTYNELYGIRSGAVISAVDLIQGIGVYAGFENIKVQGATGLYDTNYEGKAEAAVNALKTHDFVYLHIEASDEAGHEGDVDLKIKTIEYLDRRVVKYVMEATANMGDVAIALLPDHPTPCAVRTHTKAPVPFLMYHPGATPDAVTRYDEESVKAGYYGLLHGKQFIERLLQTP</sequence>
<dbReference type="Pfam" id="PF01676">
    <property type="entry name" value="Metalloenzyme"/>
    <property type="match status" value="1"/>
</dbReference>
<dbReference type="InterPro" id="IPR023665">
    <property type="entry name" value="ApgAM_prokaryotes"/>
</dbReference>
<reference evidence="8" key="1">
    <citation type="journal article" date="2015" name="PeerJ">
        <title>First genomic representation of candidate bacterial phylum KSB3 points to enhanced environmental sensing as a trigger of wastewater bulking.</title>
        <authorList>
            <person name="Sekiguchi Y."/>
            <person name="Ohashi A."/>
            <person name="Parks D.H."/>
            <person name="Yamauchi T."/>
            <person name="Tyson G.W."/>
            <person name="Hugenholtz P."/>
        </authorList>
    </citation>
    <scope>NUCLEOTIDE SEQUENCE [LARGE SCALE GENOMIC DNA]</scope>
</reference>
<keyword evidence="6" id="KW-0413">Isomerase</keyword>
<evidence type="ECO:0000256" key="3">
    <source>
        <dbReference type="ARBA" id="ARBA00004921"/>
    </source>
</evidence>
<proteinExistence type="inferred from homology"/>
<dbReference type="PANTHER" id="PTHR31209">
    <property type="entry name" value="COFACTOR-INDEPENDENT PHOSPHOGLYCERATE MUTASE"/>
    <property type="match status" value="1"/>
</dbReference>
<dbReference type="PANTHER" id="PTHR31209:SF4">
    <property type="entry name" value="2,3-BISPHOSPHOGLYCERATE-INDEPENDENT PHOSPHOGLYCERATE MUTASE"/>
    <property type="match status" value="1"/>
</dbReference>
<protein>
    <submittedName>
        <fullName evidence="8">Cofactor-independent phosphoglycerate mutase</fullName>
    </submittedName>
</protein>
<evidence type="ECO:0000256" key="6">
    <source>
        <dbReference type="ARBA" id="ARBA00023235"/>
    </source>
</evidence>
<dbReference type="GO" id="GO:0046872">
    <property type="term" value="F:metal ion binding"/>
    <property type="evidence" value="ECO:0007669"/>
    <property type="project" value="InterPro"/>
</dbReference>
<dbReference type="NCBIfam" id="TIGR00306">
    <property type="entry name" value="apgM"/>
    <property type="match status" value="1"/>
</dbReference>
<dbReference type="InterPro" id="IPR006124">
    <property type="entry name" value="Metalloenzyme"/>
</dbReference>
<dbReference type="PIRSF" id="PIRSF006392">
    <property type="entry name" value="IPGAM_arch"/>
    <property type="match status" value="1"/>
</dbReference>
<keyword evidence="5" id="KW-0324">Glycolysis</keyword>
<dbReference type="GO" id="GO:0004619">
    <property type="term" value="F:phosphoglycerate mutase activity"/>
    <property type="evidence" value="ECO:0007669"/>
    <property type="project" value="UniProtKB-EC"/>
</dbReference>
<evidence type="ECO:0000256" key="5">
    <source>
        <dbReference type="ARBA" id="ARBA00023152"/>
    </source>
</evidence>
<evidence type="ECO:0000256" key="2">
    <source>
        <dbReference type="ARBA" id="ARBA00002315"/>
    </source>
</evidence>
<evidence type="ECO:0000313" key="9">
    <source>
        <dbReference type="Proteomes" id="UP000030700"/>
    </source>
</evidence>
<keyword evidence="9" id="KW-1185">Reference proteome</keyword>
<dbReference type="Gene3D" id="3.40.720.10">
    <property type="entry name" value="Alkaline Phosphatase, subunit A"/>
    <property type="match status" value="2"/>
</dbReference>
<dbReference type="InterPro" id="IPR017850">
    <property type="entry name" value="Alkaline_phosphatase_core_sf"/>
</dbReference>
<comment type="pathway">
    <text evidence="3">Carbohydrate degradation.</text>
</comment>
<evidence type="ECO:0000313" key="8">
    <source>
        <dbReference type="EMBL" id="GAK50352.1"/>
    </source>
</evidence>
<dbReference type="Pfam" id="PF10143">
    <property type="entry name" value="PhosphMutase"/>
    <property type="match status" value="1"/>
</dbReference>
<dbReference type="NCBIfam" id="TIGR02535">
    <property type="entry name" value="hyp_Hser_kinase"/>
    <property type="match status" value="1"/>
</dbReference>
<dbReference type="SUPFAM" id="SSF53649">
    <property type="entry name" value="Alkaline phosphatase-like"/>
    <property type="match status" value="1"/>
</dbReference>
<dbReference type="GO" id="GO:0006096">
    <property type="term" value="P:glycolytic process"/>
    <property type="evidence" value="ECO:0007669"/>
    <property type="project" value="UniProtKB-KW"/>
</dbReference>
<dbReference type="HOGENOM" id="CLU_034906_2_0_0"/>
<comment type="catalytic activity">
    <reaction evidence="1">
        <text>(2R)-2-phosphoglycerate = (2R)-3-phosphoglycerate</text>
        <dbReference type="Rhea" id="RHEA:15901"/>
        <dbReference type="ChEBI" id="CHEBI:58272"/>
        <dbReference type="ChEBI" id="CHEBI:58289"/>
        <dbReference type="EC" id="5.4.2.12"/>
    </reaction>
</comment>
<dbReference type="CDD" id="cd16011">
    <property type="entry name" value="iPGM_like"/>
    <property type="match status" value="1"/>
</dbReference>